<accession>A0A6J1C0L9</accession>
<evidence type="ECO:0000313" key="8">
    <source>
        <dbReference type="Proteomes" id="UP000504603"/>
    </source>
</evidence>
<keyword evidence="6" id="KW-0597">Phosphoprotein</keyword>
<dbReference type="SMART" id="SM00448">
    <property type="entry name" value="REC"/>
    <property type="match status" value="1"/>
</dbReference>
<dbReference type="InterPro" id="IPR006447">
    <property type="entry name" value="Myb_dom_plants"/>
</dbReference>
<comment type="subcellular location">
    <subcellularLocation>
        <location evidence="1">Nucleus</location>
    </subcellularLocation>
</comment>
<sequence length="369" mass="41457">MEEKKDHSNGLLSMQQKGEDENFPIGLKVLAIDANIVCLKYLVLLLRKCQYKVTATTEAAEAIRLLKDEKEAFDIVITDVVRLDMDGFKLLNTITDHAMDIPVVMISANDELEMVKRSVMEGAEAYLLKPVRLPEKKPRVIWTKERHAKFVQAYEQLEEMERVPKKILKMMNEPELSRESIASHLQKHRDGLRKKILGGGGGVGKFVSQKNYYSSLKHQIRNKASNFSTANLRAEIPTSAQFQYPSIPSGLSSRSCYFPVPEFKWFNFPTDNNSSSMILKPCDQYLGFGSSNIISPLGGDRLNYSTTSQTFGNCPIDNVGATRWPFPNNATTTGQYSELQFDNGSSYGGGLTDEDISDIFRILSEGPNF</sequence>
<dbReference type="NCBIfam" id="TIGR01557">
    <property type="entry name" value="myb_SHAQKYF"/>
    <property type="match status" value="1"/>
</dbReference>
<evidence type="ECO:0000256" key="2">
    <source>
        <dbReference type="ARBA" id="ARBA00023012"/>
    </source>
</evidence>
<proteinExistence type="predicted"/>
<keyword evidence="8" id="KW-1185">Reference proteome</keyword>
<evidence type="ECO:0000256" key="1">
    <source>
        <dbReference type="ARBA" id="ARBA00004123"/>
    </source>
</evidence>
<dbReference type="GeneID" id="111006984"/>
<keyword evidence="5" id="KW-0539">Nucleus</keyword>
<evidence type="ECO:0000256" key="4">
    <source>
        <dbReference type="ARBA" id="ARBA00023163"/>
    </source>
</evidence>
<dbReference type="GO" id="GO:0000160">
    <property type="term" value="P:phosphorelay signal transduction system"/>
    <property type="evidence" value="ECO:0007669"/>
    <property type="project" value="UniProtKB-KW"/>
</dbReference>
<dbReference type="GO" id="GO:0003677">
    <property type="term" value="F:DNA binding"/>
    <property type="evidence" value="ECO:0007669"/>
    <property type="project" value="InterPro"/>
</dbReference>
<keyword evidence="4" id="KW-0804">Transcription</keyword>
<dbReference type="SUPFAM" id="SSF52172">
    <property type="entry name" value="CheY-like"/>
    <property type="match status" value="1"/>
</dbReference>
<dbReference type="Pfam" id="PF00072">
    <property type="entry name" value="Response_reg"/>
    <property type="match status" value="1"/>
</dbReference>
<gene>
    <name evidence="9" type="primary">LOC111006984</name>
</gene>
<dbReference type="GO" id="GO:0009736">
    <property type="term" value="P:cytokinin-activated signaling pathway"/>
    <property type="evidence" value="ECO:0007669"/>
    <property type="project" value="InterPro"/>
</dbReference>
<keyword evidence="2" id="KW-0902">Two-component regulatory system</keyword>
<dbReference type="InterPro" id="IPR045279">
    <property type="entry name" value="ARR-like"/>
</dbReference>
<dbReference type="PROSITE" id="PS50110">
    <property type="entry name" value="RESPONSE_REGULATORY"/>
    <property type="match status" value="1"/>
</dbReference>
<dbReference type="Proteomes" id="UP000504603">
    <property type="component" value="Unplaced"/>
</dbReference>
<dbReference type="InterPro" id="IPR001789">
    <property type="entry name" value="Sig_transdc_resp-reg_receiver"/>
</dbReference>
<evidence type="ECO:0000256" key="5">
    <source>
        <dbReference type="ARBA" id="ARBA00023242"/>
    </source>
</evidence>
<dbReference type="InterPro" id="IPR011006">
    <property type="entry name" value="CheY-like_superfamily"/>
</dbReference>
<dbReference type="PANTHER" id="PTHR43874:SF67">
    <property type="entry name" value="TWO-COMPONENT RESPONSE REGULATOR ARR2"/>
    <property type="match status" value="1"/>
</dbReference>
<feature type="modified residue" description="4-aspartylphosphate" evidence="6">
    <location>
        <position position="79"/>
    </location>
</feature>
<dbReference type="PANTHER" id="PTHR43874">
    <property type="entry name" value="TWO-COMPONENT RESPONSE REGULATOR"/>
    <property type="match status" value="1"/>
</dbReference>
<evidence type="ECO:0000256" key="6">
    <source>
        <dbReference type="PROSITE-ProRule" id="PRU00169"/>
    </source>
</evidence>
<name>A0A6J1C0L9_MOMCH</name>
<dbReference type="RefSeq" id="XP_022134802.1">
    <property type="nucleotide sequence ID" value="XM_022279110.1"/>
</dbReference>
<feature type="domain" description="Response regulatory" evidence="7">
    <location>
        <begin position="28"/>
        <end position="144"/>
    </location>
</feature>
<dbReference type="CDD" id="cd17584">
    <property type="entry name" value="REC_typeB_ARR-like"/>
    <property type="match status" value="1"/>
</dbReference>
<dbReference type="OrthoDB" id="60033at2759"/>
<dbReference type="Gene3D" id="3.40.50.2300">
    <property type="match status" value="1"/>
</dbReference>
<dbReference type="GO" id="GO:0005634">
    <property type="term" value="C:nucleus"/>
    <property type="evidence" value="ECO:0007669"/>
    <property type="project" value="UniProtKB-SubCell"/>
</dbReference>
<dbReference type="AlphaFoldDB" id="A0A6J1C0L9"/>
<evidence type="ECO:0000313" key="9">
    <source>
        <dbReference type="RefSeq" id="XP_022134802.1"/>
    </source>
</evidence>
<evidence type="ECO:0000259" key="7">
    <source>
        <dbReference type="PROSITE" id="PS50110"/>
    </source>
</evidence>
<dbReference type="KEGG" id="mcha:111006984"/>
<organism evidence="8 9">
    <name type="scientific">Momordica charantia</name>
    <name type="common">Bitter gourd</name>
    <name type="synonym">Balsam pear</name>
    <dbReference type="NCBI Taxonomy" id="3673"/>
    <lineage>
        <taxon>Eukaryota</taxon>
        <taxon>Viridiplantae</taxon>
        <taxon>Streptophyta</taxon>
        <taxon>Embryophyta</taxon>
        <taxon>Tracheophyta</taxon>
        <taxon>Spermatophyta</taxon>
        <taxon>Magnoliopsida</taxon>
        <taxon>eudicotyledons</taxon>
        <taxon>Gunneridae</taxon>
        <taxon>Pentapetalae</taxon>
        <taxon>rosids</taxon>
        <taxon>fabids</taxon>
        <taxon>Cucurbitales</taxon>
        <taxon>Cucurbitaceae</taxon>
        <taxon>Momordiceae</taxon>
        <taxon>Momordica</taxon>
    </lineage>
</organism>
<protein>
    <submittedName>
        <fullName evidence="9">Two-component response regulator ORR24-like</fullName>
    </submittedName>
</protein>
<keyword evidence="3" id="KW-0805">Transcription regulation</keyword>
<dbReference type="FunFam" id="1.10.10.60:FF:000007">
    <property type="entry name" value="Two-component response regulator"/>
    <property type="match status" value="1"/>
</dbReference>
<reference evidence="9" key="1">
    <citation type="submission" date="2025-08" db="UniProtKB">
        <authorList>
            <consortium name="RefSeq"/>
        </authorList>
    </citation>
    <scope>IDENTIFICATION</scope>
    <source>
        <strain evidence="9">OHB3-1</strain>
    </source>
</reference>
<dbReference type="Gene3D" id="1.10.10.60">
    <property type="entry name" value="Homeodomain-like"/>
    <property type="match status" value="1"/>
</dbReference>
<evidence type="ECO:0000256" key="3">
    <source>
        <dbReference type="ARBA" id="ARBA00023015"/>
    </source>
</evidence>